<feature type="compositionally biased region" description="Polar residues" evidence="1">
    <location>
        <begin position="467"/>
        <end position="480"/>
    </location>
</feature>
<feature type="region of interest" description="Disordered" evidence="1">
    <location>
        <begin position="333"/>
        <end position="580"/>
    </location>
</feature>
<feature type="region of interest" description="Disordered" evidence="1">
    <location>
        <begin position="59"/>
        <end position="296"/>
    </location>
</feature>
<feature type="compositionally biased region" description="Basic and acidic residues" evidence="1">
    <location>
        <begin position="92"/>
        <end position="101"/>
    </location>
</feature>
<dbReference type="Proteomes" id="UP000887568">
    <property type="component" value="Unplaced"/>
</dbReference>
<dbReference type="OrthoDB" id="5418203at2759"/>
<dbReference type="PANTHER" id="PTHR21678">
    <property type="entry name" value="GROWTH INHIBITION AND DIFFERENTIATION RELATED PROTEIN 88"/>
    <property type="match status" value="1"/>
</dbReference>
<dbReference type="InterPro" id="IPR039884">
    <property type="entry name" value="R3HC1/R3HCL"/>
</dbReference>
<dbReference type="Pfam" id="PF01424">
    <property type="entry name" value="R3H"/>
    <property type="match status" value="1"/>
</dbReference>
<evidence type="ECO:0000313" key="4">
    <source>
        <dbReference type="Proteomes" id="UP000887568"/>
    </source>
</evidence>
<dbReference type="GeneID" id="119739903"/>
<feature type="compositionally biased region" description="Acidic residues" evidence="1">
    <location>
        <begin position="568"/>
        <end position="580"/>
    </location>
</feature>
<evidence type="ECO:0000259" key="2">
    <source>
        <dbReference type="Pfam" id="PF01424"/>
    </source>
</evidence>
<dbReference type="Gene3D" id="3.30.1370.50">
    <property type="entry name" value="R3H-like domain"/>
    <property type="match status" value="1"/>
</dbReference>
<feature type="region of interest" description="Disordered" evidence="1">
    <location>
        <begin position="737"/>
        <end position="779"/>
    </location>
</feature>
<feature type="compositionally biased region" description="Basic and acidic residues" evidence="1">
    <location>
        <begin position="189"/>
        <end position="206"/>
    </location>
</feature>
<feature type="compositionally biased region" description="Basic and acidic residues" evidence="1">
    <location>
        <begin position="337"/>
        <end position="361"/>
    </location>
</feature>
<feature type="compositionally biased region" description="Polar residues" evidence="1">
    <location>
        <begin position="127"/>
        <end position="144"/>
    </location>
</feature>
<name>A0A914B574_PATMI</name>
<dbReference type="InterPro" id="IPR036867">
    <property type="entry name" value="R3H_dom_sf"/>
</dbReference>
<sequence>MRAFGRRSFCAESTSNVFVFPAVTSRYRFLIHQAVEEYPELASFSIGQEDDRRTVICPNHLRAGDPSQTENPRKRGLEGEPQVGLDSTTWRQNEEAKKTRADSSWGLFGRERSETKKEEADREEKMQSSQDAVSSEGGTQSQSKETGRKSKRAPQELYVPRGRRQQAVDRPEGVSSEASQQPRKNEKRKGRESGKVKPQRDRKISTDGEEGEDNSAKEKKSQNRGRHGKRVEQQRYVPKPQREDAKARKSSDEAITLPAGESQNVSRVGNSSAKKQVSQTVESCKNASPVPEDWNEIDCDDKEVTCHPTGTRLTAHGRLVPVGPGDATLQEAAPNEMEVKTQEIKSQSEDGMRLQEPEDNPKAQIVSNLTKVSCTEEDNWDTTMSNNSEAKVASHTVESEETTKFQDASAGRKSNSKELKEDVLASDTSEAMETICKTNEDTASLAEKSSVTMTTDEVSQRQDTDAGVSTNTDAVGSLSLNHKLPGGETCLASNAPSRNDVDLTGMQQTSEASSTNLLPGDTDLSETVQGNKQLDLVTDEEDDASTRCNEEAVAVETPPEVEKSNDAGNEDDDDAEEGDDWDAMFDESGDCLKQEEMQELSEGVGNVEVSVKQSKRDYYNYQPKDNMNYSELEHVIEVFDFPPDFKTHDLITGFCNMKTKEMDIKWIDDTHALAIFPSSIIAQDALSISNPMFRTRPLLLASREAKVKAKQSVEFLNPPSKPRPETSAATARRLVSGALGLKTNESKEQRAAERQKLKEAKDRRRNDKRQQEDIWSGNI</sequence>
<dbReference type="OMA" id="GNSHDSC"/>
<dbReference type="InterPro" id="IPR001374">
    <property type="entry name" value="R3H_dom"/>
</dbReference>
<evidence type="ECO:0000256" key="1">
    <source>
        <dbReference type="SAM" id="MobiDB-lite"/>
    </source>
</evidence>
<feature type="domain" description="R3H" evidence="2">
    <location>
        <begin position="12"/>
        <end position="58"/>
    </location>
</feature>
<feature type="compositionally biased region" description="Basic and acidic residues" evidence="1">
    <location>
        <begin position="109"/>
        <end position="126"/>
    </location>
</feature>
<dbReference type="AlphaFoldDB" id="A0A914B574"/>
<dbReference type="SUPFAM" id="SSF82708">
    <property type="entry name" value="R3H domain"/>
    <property type="match status" value="1"/>
</dbReference>
<dbReference type="PANTHER" id="PTHR21678:SF0">
    <property type="entry name" value="C3H1-TYPE DOMAIN-CONTAINING PROTEIN"/>
    <property type="match status" value="1"/>
</dbReference>
<feature type="compositionally biased region" description="Basic and acidic residues" evidence="1">
    <location>
        <begin position="744"/>
        <end position="772"/>
    </location>
</feature>
<reference evidence="3" key="1">
    <citation type="submission" date="2022-11" db="UniProtKB">
        <authorList>
            <consortium name="EnsemblMetazoa"/>
        </authorList>
    </citation>
    <scope>IDENTIFICATION</scope>
</reference>
<feature type="compositionally biased region" description="Polar residues" evidence="1">
    <location>
        <begin position="261"/>
        <end position="286"/>
    </location>
</feature>
<dbReference type="EnsemblMetazoa" id="XM_038215032.1">
    <property type="protein sequence ID" value="XP_038070960.1"/>
    <property type="gene ID" value="LOC119739903"/>
</dbReference>
<dbReference type="InterPro" id="IPR012677">
    <property type="entry name" value="Nucleotide-bd_a/b_plait_sf"/>
</dbReference>
<dbReference type="Gene3D" id="3.30.70.330">
    <property type="match status" value="1"/>
</dbReference>
<accession>A0A914B574</accession>
<dbReference type="GO" id="GO:0003676">
    <property type="term" value="F:nucleic acid binding"/>
    <property type="evidence" value="ECO:0007669"/>
    <property type="project" value="InterPro"/>
</dbReference>
<dbReference type="RefSeq" id="XP_038070960.1">
    <property type="nucleotide sequence ID" value="XM_038215032.1"/>
</dbReference>
<protein>
    <recommendedName>
        <fullName evidence="2">R3H domain-containing protein</fullName>
    </recommendedName>
</protein>
<organism evidence="3 4">
    <name type="scientific">Patiria miniata</name>
    <name type="common">Bat star</name>
    <name type="synonym">Asterina miniata</name>
    <dbReference type="NCBI Taxonomy" id="46514"/>
    <lineage>
        <taxon>Eukaryota</taxon>
        <taxon>Metazoa</taxon>
        <taxon>Echinodermata</taxon>
        <taxon>Eleutherozoa</taxon>
        <taxon>Asterozoa</taxon>
        <taxon>Asteroidea</taxon>
        <taxon>Valvatacea</taxon>
        <taxon>Valvatida</taxon>
        <taxon>Asterinidae</taxon>
        <taxon>Patiria</taxon>
    </lineage>
</organism>
<feature type="compositionally biased region" description="Basic and acidic residues" evidence="1">
    <location>
        <begin position="240"/>
        <end position="252"/>
    </location>
</feature>
<feature type="compositionally biased region" description="Polar residues" evidence="1">
    <location>
        <begin position="447"/>
        <end position="457"/>
    </location>
</feature>
<feature type="compositionally biased region" description="Polar residues" evidence="1">
    <location>
        <begin position="505"/>
        <end position="517"/>
    </location>
</feature>
<keyword evidence="4" id="KW-1185">Reference proteome</keyword>
<proteinExistence type="predicted"/>
<evidence type="ECO:0000313" key="3">
    <source>
        <dbReference type="EnsemblMetazoa" id="XP_038070960.1"/>
    </source>
</evidence>